<evidence type="ECO:0000259" key="2">
    <source>
        <dbReference type="Pfam" id="PF24626"/>
    </source>
</evidence>
<evidence type="ECO:0000313" key="4">
    <source>
        <dbReference type="RefSeq" id="XP_022973087.1"/>
    </source>
</evidence>
<dbReference type="Pfam" id="PF24626">
    <property type="entry name" value="SH3_Tf2-1"/>
    <property type="match status" value="1"/>
</dbReference>
<reference evidence="4" key="1">
    <citation type="submission" date="2025-08" db="UniProtKB">
        <authorList>
            <consortium name="RefSeq"/>
        </authorList>
    </citation>
    <scope>IDENTIFICATION</scope>
    <source>
        <tissue evidence="4">Young leaves</tissue>
    </source>
</reference>
<protein>
    <submittedName>
        <fullName evidence="4">Uncharacterized protein LOC111471618</fullName>
    </submittedName>
</protein>
<accession>A0A6J1I6K4</accession>
<name>A0A6J1I6K4_CUCMA</name>
<proteinExistence type="predicted"/>
<dbReference type="SUPFAM" id="SSF54160">
    <property type="entry name" value="Chromo domain-like"/>
    <property type="match status" value="1"/>
</dbReference>
<dbReference type="GeneID" id="111471618"/>
<dbReference type="AlphaFoldDB" id="A0A6J1I6K4"/>
<evidence type="ECO:0000259" key="1">
    <source>
        <dbReference type="Pfam" id="PF17921"/>
    </source>
</evidence>
<dbReference type="OrthoDB" id="1111271at2759"/>
<sequence length="276" mass="32764">MRQRRWLELVKDYDMEIPRHPDKANVQKITQGQQRCPYFAKVVKQLETERIKYFLMTGDGCAKKMYQDLKTFFWWPGMKKDVAEYIGMHGLPLDSGRVFRKPLEENSDAQSRQKSYADVRRKDLEFEVGDHDFLKVAPVRGVLQFGKRGKLSPRFIGSFEILERIGPIAYKLALPPTLDTMHNIFHVSMLRKYVVDPMHILRYKDLELKEDLSYEERPVKILAREVRSLRSKDIPFVKVLWKNQQASEATWEREEVFKQEYPHLFVELETFEDESS</sequence>
<dbReference type="InterPro" id="IPR016197">
    <property type="entry name" value="Chromo-like_dom_sf"/>
</dbReference>
<organism evidence="3 4">
    <name type="scientific">Cucurbita maxima</name>
    <name type="common">Pumpkin</name>
    <name type="synonym">Winter squash</name>
    <dbReference type="NCBI Taxonomy" id="3661"/>
    <lineage>
        <taxon>Eukaryota</taxon>
        <taxon>Viridiplantae</taxon>
        <taxon>Streptophyta</taxon>
        <taxon>Embryophyta</taxon>
        <taxon>Tracheophyta</taxon>
        <taxon>Spermatophyta</taxon>
        <taxon>Magnoliopsida</taxon>
        <taxon>eudicotyledons</taxon>
        <taxon>Gunneridae</taxon>
        <taxon>Pentapetalae</taxon>
        <taxon>rosids</taxon>
        <taxon>fabids</taxon>
        <taxon>Cucurbitales</taxon>
        <taxon>Cucurbitaceae</taxon>
        <taxon>Cucurbiteae</taxon>
        <taxon>Cucurbita</taxon>
    </lineage>
</organism>
<evidence type="ECO:0000313" key="3">
    <source>
        <dbReference type="Proteomes" id="UP000504608"/>
    </source>
</evidence>
<dbReference type="PANTHER" id="PTHR46148:SF60">
    <property type="entry name" value="CHROMO DOMAIN-CONTAINING PROTEIN"/>
    <property type="match status" value="1"/>
</dbReference>
<dbReference type="RefSeq" id="XP_022973087.1">
    <property type="nucleotide sequence ID" value="XM_023117319.1"/>
</dbReference>
<dbReference type="InterPro" id="IPR056924">
    <property type="entry name" value="SH3_Tf2-1"/>
</dbReference>
<dbReference type="Gene3D" id="1.10.340.70">
    <property type="match status" value="1"/>
</dbReference>
<dbReference type="Pfam" id="PF17921">
    <property type="entry name" value="Integrase_H2C2"/>
    <property type="match status" value="1"/>
</dbReference>
<gene>
    <name evidence="4" type="primary">LOC111471618</name>
</gene>
<dbReference type="InterPro" id="IPR041588">
    <property type="entry name" value="Integrase_H2C2"/>
</dbReference>
<feature type="domain" description="Tf2-1-like SH3-like" evidence="2">
    <location>
        <begin position="129"/>
        <end position="194"/>
    </location>
</feature>
<dbReference type="KEGG" id="cmax:111471618"/>
<dbReference type="PANTHER" id="PTHR46148">
    <property type="entry name" value="CHROMO DOMAIN-CONTAINING PROTEIN"/>
    <property type="match status" value="1"/>
</dbReference>
<feature type="domain" description="Integrase zinc-binding" evidence="1">
    <location>
        <begin position="62"/>
        <end position="86"/>
    </location>
</feature>
<keyword evidence="3" id="KW-1185">Reference proteome</keyword>
<dbReference type="Proteomes" id="UP000504608">
    <property type="component" value="Unplaced"/>
</dbReference>